<dbReference type="AlphaFoldDB" id="T1KN53"/>
<name>T1KN53_TETUR</name>
<accession>T1KN53</accession>
<reference evidence="2" key="1">
    <citation type="submission" date="2011-08" db="EMBL/GenBank/DDBJ databases">
        <authorList>
            <person name="Rombauts S."/>
        </authorList>
    </citation>
    <scope>NUCLEOTIDE SEQUENCE</scope>
    <source>
        <strain evidence="2">London</strain>
    </source>
</reference>
<proteinExistence type="predicted"/>
<protein>
    <submittedName>
        <fullName evidence="1">Uncharacterized protein</fullName>
    </submittedName>
</protein>
<evidence type="ECO:0000313" key="2">
    <source>
        <dbReference type="Proteomes" id="UP000015104"/>
    </source>
</evidence>
<sequence>MAEQNNNSDKRKFQFIYDFKIIESLLSFNLVTFKVKHLDEYHEIVIDPNDERYEDKHQQLFEQLESITGVPSRYTTEFILRRNMNPSDVNNTERYLWSFYNQKAFAPDIRRFSTYRDIFSLNIRDGERFHLQYFISYGQWTSKRISMRYALVEERDVPEVGCIQGYCHSRCTEPYFKRLKDLVNNDAMNAKITQLVQPLFESGNSAEVYKIFRDFNIKQYLYPSCDEGYRRRLAVNGHAHQIDLYSRTRG</sequence>
<dbReference type="EnsemblMetazoa" id="tetur15g04010.1">
    <property type="protein sequence ID" value="tetur15g04010.1"/>
    <property type="gene ID" value="tetur15g04010"/>
</dbReference>
<reference evidence="1" key="2">
    <citation type="submission" date="2015-06" db="UniProtKB">
        <authorList>
            <consortium name="EnsemblMetazoa"/>
        </authorList>
    </citation>
    <scope>IDENTIFICATION</scope>
</reference>
<keyword evidence="2" id="KW-1185">Reference proteome</keyword>
<dbReference type="HOGENOM" id="CLU_071407_3_0_1"/>
<dbReference type="Proteomes" id="UP000015104">
    <property type="component" value="Unassembled WGS sequence"/>
</dbReference>
<dbReference type="EMBL" id="CAEY01000250">
    <property type="status" value="NOT_ANNOTATED_CDS"/>
    <property type="molecule type" value="Genomic_DNA"/>
</dbReference>
<evidence type="ECO:0000313" key="1">
    <source>
        <dbReference type="EnsemblMetazoa" id="tetur15g04010.1"/>
    </source>
</evidence>
<organism evidence="1 2">
    <name type="scientific">Tetranychus urticae</name>
    <name type="common">Two-spotted spider mite</name>
    <dbReference type="NCBI Taxonomy" id="32264"/>
    <lineage>
        <taxon>Eukaryota</taxon>
        <taxon>Metazoa</taxon>
        <taxon>Ecdysozoa</taxon>
        <taxon>Arthropoda</taxon>
        <taxon>Chelicerata</taxon>
        <taxon>Arachnida</taxon>
        <taxon>Acari</taxon>
        <taxon>Acariformes</taxon>
        <taxon>Trombidiformes</taxon>
        <taxon>Prostigmata</taxon>
        <taxon>Eleutherengona</taxon>
        <taxon>Raphignathae</taxon>
        <taxon>Tetranychoidea</taxon>
        <taxon>Tetranychidae</taxon>
        <taxon>Tetranychus</taxon>
    </lineage>
</organism>